<evidence type="ECO:0000256" key="1">
    <source>
        <dbReference type="SAM" id="MobiDB-lite"/>
    </source>
</evidence>
<protein>
    <submittedName>
        <fullName evidence="2">Uncharacterized protein</fullName>
    </submittedName>
</protein>
<gene>
    <name evidence="2" type="ORF">KIPB_014259</name>
</gene>
<dbReference type="AlphaFoldDB" id="A0A391NZP0"/>
<feature type="compositionally biased region" description="Basic and acidic residues" evidence="1">
    <location>
        <begin position="19"/>
        <end position="30"/>
    </location>
</feature>
<organism evidence="2 3">
    <name type="scientific">Kipferlia bialata</name>
    <dbReference type="NCBI Taxonomy" id="797122"/>
    <lineage>
        <taxon>Eukaryota</taxon>
        <taxon>Metamonada</taxon>
        <taxon>Carpediemonas-like organisms</taxon>
        <taxon>Kipferlia</taxon>
    </lineage>
</organism>
<sequence length="47" mass="5107">MSEWIAVKGRKYQSGSTRAAEERQVKKGPDASRQGGSLSAFALLKPQ</sequence>
<dbReference type="Proteomes" id="UP000265618">
    <property type="component" value="Unassembled WGS sequence"/>
</dbReference>
<comment type="caution">
    <text evidence="2">The sequence shown here is derived from an EMBL/GenBank/DDBJ whole genome shotgun (WGS) entry which is preliminary data.</text>
</comment>
<accession>A0A391NZP0</accession>
<name>A0A391NZP0_9EUKA</name>
<keyword evidence="3" id="KW-1185">Reference proteome</keyword>
<feature type="region of interest" description="Disordered" evidence="1">
    <location>
        <begin position="1"/>
        <end position="47"/>
    </location>
</feature>
<feature type="non-terminal residue" evidence="2">
    <location>
        <position position="47"/>
    </location>
</feature>
<reference evidence="2 3" key="1">
    <citation type="journal article" date="2018" name="PLoS ONE">
        <title>The draft genome of Kipferlia bialata reveals reductive genome evolution in fornicate parasites.</title>
        <authorList>
            <person name="Tanifuji G."/>
            <person name="Takabayashi S."/>
            <person name="Kume K."/>
            <person name="Takagi M."/>
            <person name="Nakayama T."/>
            <person name="Kamikawa R."/>
            <person name="Inagaki Y."/>
            <person name="Hashimoto T."/>
        </authorList>
    </citation>
    <scope>NUCLEOTIDE SEQUENCE [LARGE SCALE GENOMIC DNA]</scope>
    <source>
        <strain evidence="2">NY0173</strain>
    </source>
</reference>
<evidence type="ECO:0000313" key="3">
    <source>
        <dbReference type="Proteomes" id="UP000265618"/>
    </source>
</evidence>
<evidence type="ECO:0000313" key="2">
    <source>
        <dbReference type="EMBL" id="GCA64438.1"/>
    </source>
</evidence>
<proteinExistence type="predicted"/>
<dbReference type="EMBL" id="BDIP01007224">
    <property type="protein sequence ID" value="GCA64438.1"/>
    <property type="molecule type" value="Genomic_DNA"/>
</dbReference>